<evidence type="ECO:0000256" key="1">
    <source>
        <dbReference type="SAM" id="MobiDB-lite"/>
    </source>
</evidence>
<name>A0A8H6M0I7_9AGAR</name>
<protein>
    <submittedName>
        <fullName evidence="2">Uncharacterized protein</fullName>
    </submittedName>
</protein>
<dbReference type="Proteomes" id="UP000521943">
    <property type="component" value="Unassembled WGS sequence"/>
</dbReference>
<evidence type="ECO:0000313" key="2">
    <source>
        <dbReference type="EMBL" id="KAF6748819.1"/>
    </source>
</evidence>
<evidence type="ECO:0000313" key="3">
    <source>
        <dbReference type="Proteomes" id="UP000521943"/>
    </source>
</evidence>
<dbReference type="EMBL" id="JACGCI010000068">
    <property type="protein sequence ID" value="KAF6748819.1"/>
    <property type="molecule type" value="Genomic_DNA"/>
</dbReference>
<dbReference type="AlphaFoldDB" id="A0A8H6M0I7"/>
<accession>A0A8H6M0I7</accession>
<feature type="compositionally biased region" description="Polar residues" evidence="1">
    <location>
        <begin position="629"/>
        <end position="647"/>
    </location>
</feature>
<feature type="region of interest" description="Disordered" evidence="1">
    <location>
        <begin position="473"/>
        <end position="521"/>
    </location>
</feature>
<sequence>MNLFGFYRRLLRFRNRGQGDGRLSKRQARASLTKQAIKAFGKVRTRLRFTPHDDGRVSRSKLKGTKGTSRNRRESRYRCRLIRSIRDRSRTQRDGGRARGTLEDVGVKGITQGTNSLVYTSPRRASNTETEYRRRNMRRANDAIWVPSNGAPVSSWGHKAAWRRARLVFELRAAHRGSQIQAERPGFSQGTRRGYFGRLGHRESDLLRSSEGCQGIKGAIDIIGLVPDYGLDLGMRGAHESAQLARACTLPAVAGPRDVGEVVTMPELHRNRRSQRGGTSPRIRAVLRELVVLRQRSYHLPPTIDSDCPQSLVCDLPYVLTTFDPVALIAAVYSHPRRFRDVGHQMRSRVQSRFHNAFARLKGVAHMLVTKFHVARVTAQDAYNHLYGNTTVPELRDKMVPQNKRLAHMLEKLDGNDPWLSHPHLGAKLTKVQALVGIVNGRVTDKEPPIVPREIRDRLAKVIGQSLKLKEDRETLMDVDTEVKAPAPPPTEAPRGTKRPSTSTNETPAKATRHAASSSRDDWRVRAEFLTSEEVMRKVRELVAQDGKSDGPEAKLLYALMALRSTMFAYETQVATLKRLWNGVADEADKKMDELRALVVTRPVAPVVPQKTSDSSTHTSKRSREPVATASTVDNPARSSRVTTTTPPAKPVRTRAAAKAEETKTEEVVASSSRDKGKQRAAPKSSERPAKPQPEAPEVKFDWHEDVEADRKRRMVVSEGEEQVDYSDGEVEGEGESDLSDVPDGYHKYPSLVVRIPVLFLDFACVVLSSPSCQP</sequence>
<reference evidence="2 3" key="1">
    <citation type="submission" date="2020-07" db="EMBL/GenBank/DDBJ databases">
        <title>Comparative genomics of pyrophilous fungi reveals a link between fire events and developmental genes.</title>
        <authorList>
            <consortium name="DOE Joint Genome Institute"/>
            <person name="Steindorff A.S."/>
            <person name="Carver A."/>
            <person name="Calhoun S."/>
            <person name="Stillman K."/>
            <person name="Liu H."/>
            <person name="Lipzen A."/>
            <person name="Pangilinan J."/>
            <person name="Labutti K."/>
            <person name="Bruns T.D."/>
            <person name="Grigoriev I.V."/>
        </authorList>
    </citation>
    <scope>NUCLEOTIDE SEQUENCE [LARGE SCALE GENOMIC DNA]</scope>
    <source>
        <strain evidence="2 3">CBS 144469</strain>
    </source>
</reference>
<keyword evidence="3" id="KW-1185">Reference proteome</keyword>
<feature type="compositionally biased region" description="Basic residues" evidence="1">
    <location>
        <begin position="58"/>
        <end position="70"/>
    </location>
</feature>
<feature type="region of interest" description="Disordered" evidence="1">
    <location>
        <begin position="51"/>
        <end position="75"/>
    </location>
</feature>
<feature type="compositionally biased region" description="Basic and acidic residues" evidence="1">
    <location>
        <begin position="697"/>
        <end position="711"/>
    </location>
</feature>
<feature type="compositionally biased region" description="Acidic residues" evidence="1">
    <location>
        <begin position="719"/>
        <end position="741"/>
    </location>
</feature>
<feature type="region of interest" description="Disordered" evidence="1">
    <location>
        <begin position="608"/>
        <end position="744"/>
    </location>
</feature>
<comment type="caution">
    <text evidence="2">The sequence shown here is derived from an EMBL/GenBank/DDBJ whole genome shotgun (WGS) entry which is preliminary data.</text>
</comment>
<proteinExistence type="predicted"/>
<feature type="compositionally biased region" description="Basic and acidic residues" evidence="1">
    <location>
        <begin position="658"/>
        <end position="678"/>
    </location>
</feature>
<gene>
    <name evidence="2" type="ORF">DFP72DRAFT_853203</name>
</gene>
<organism evidence="2 3">
    <name type="scientific">Ephemerocybe angulata</name>
    <dbReference type="NCBI Taxonomy" id="980116"/>
    <lineage>
        <taxon>Eukaryota</taxon>
        <taxon>Fungi</taxon>
        <taxon>Dikarya</taxon>
        <taxon>Basidiomycota</taxon>
        <taxon>Agaricomycotina</taxon>
        <taxon>Agaricomycetes</taxon>
        <taxon>Agaricomycetidae</taxon>
        <taxon>Agaricales</taxon>
        <taxon>Agaricineae</taxon>
        <taxon>Psathyrellaceae</taxon>
        <taxon>Ephemerocybe</taxon>
    </lineage>
</organism>